<gene>
    <name evidence="13" type="ORF">FY004_31970</name>
</gene>
<dbReference type="GO" id="GO:0000155">
    <property type="term" value="F:phosphorelay sensor kinase activity"/>
    <property type="evidence" value="ECO:0007669"/>
    <property type="project" value="InterPro"/>
</dbReference>
<keyword evidence="10" id="KW-0812">Transmembrane</keyword>
<feature type="transmembrane region" description="Helical" evidence="10">
    <location>
        <begin position="136"/>
        <end position="153"/>
    </location>
</feature>
<dbReference type="Pfam" id="PF07730">
    <property type="entry name" value="HisKA_3"/>
    <property type="match status" value="1"/>
</dbReference>
<evidence type="ECO:0000256" key="5">
    <source>
        <dbReference type="ARBA" id="ARBA00022741"/>
    </source>
</evidence>
<keyword evidence="10" id="KW-1133">Transmembrane helix</keyword>
<evidence type="ECO:0000259" key="12">
    <source>
        <dbReference type="Pfam" id="PF07730"/>
    </source>
</evidence>
<organism evidence="13 14">
    <name type="scientific">Streptomyces parvus</name>
    <dbReference type="NCBI Taxonomy" id="66428"/>
    <lineage>
        <taxon>Bacteria</taxon>
        <taxon>Bacillati</taxon>
        <taxon>Actinomycetota</taxon>
        <taxon>Actinomycetes</taxon>
        <taxon>Kitasatosporales</taxon>
        <taxon>Streptomycetaceae</taxon>
        <taxon>Streptomyces</taxon>
    </lineage>
</organism>
<evidence type="ECO:0000256" key="6">
    <source>
        <dbReference type="ARBA" id="ARBA00022777"/>
    </source>
</evidence>
<dbReference type="CDD" id="cd16917">
    <property type="entry name" value="HATPase_UhpB-NarQ-NarX-like"/>
    <property type="match status" value="1"/>
</dbReference>
<keyword evidence="3" id="KW-0597">Phosphoprotein</keyword>
<keyword evidence="5" id="KW-0547">Nucleotide-binding</keyword>
<evidence type="ECO:0000256" key="2">
    <source>
        <dbReference type="ARBA" id="ARBA00012438"/>
    </source>
</evidence>
<feature type="domain" description="Signal transduction histidine kinase subgroup 3 dimerisation and phosphoacceptor" evidence="12">
    <location>
        <begin position="189"/>
        <end position="253"/>
    </location>
</feature>
<dbReference type="InterPro" id="IPR036890">
    <property type="entry name" value="HATPase_C_sf"/>
</dbReference>
<keyword evidence="4" id="KW-0808">Transferase</keyword>
<dbReference type="GO" id="GO:0005524">
    <property type="term" value="F:ATP binding"/>
    <property type="evidence" value="ECO:0007669"/>
    <property type="project" value="UniProtKB-KW"/>
</dbReference>
<evidence type="ECO:0000256" key="4">
    <source>
        <dbReference type="ARBA" id="ARBA00022679"/>
    </source>
</evidence>
<feature type="domain" description="Histidine kinase/HSP90-like ATPase" evidence="11">
    <location>
        <begin position="293"/>
        <end position="381"/>
    </location>
</feature>
<dbReference type="PANTHER" id="PTHR24421:SF10">
    <property type="entry name" value="NITRATE_NITRITE SENSOR PROTEIN NARQ"/>
    <property type="match status" value="1"/>
</dbReference>
<dbReference type="AlphaFoldDB" id="A0A5D4IID6"/>
<dbReference type="Proteomes" id="UP000323242">
    <property type="component" value="Unassembled WGS sequence"/>
</dbReference>
<evidence type="ECO:0000256" key="7">
    <source>
        <dbReference type="ARBA" id="ARBA00022840"/>
    </source>
</evidence>
<evidence type="ECO:0000259" key="11">
    <source>
        <dbReference type="Pfam" id="PF02518"/>
    </source>
</evidence>
<evidence type="ECO:0000256" key="9">
    <source>
        <dbReference type="SAM" id="MobiDB-lite"/>
    </source>
</evidence>
<evidence type="ECO:0000256" key="10">
    <source>
        <dbReference type="SAM" id="Phobius"/>
    </source>
</evidence>
<dbReference type="Pfam" id="PF02518">
    <property type="entry name" value="HATPase_c"/>
    <property type="match status" value="1"/>
</dbReference>
<dbReference type="SUPFAM" id="SSF55874">
    <property type="entry name" value="ATPase domain of HSP90 chaperone/DNA topoisomerase II/histidine kinase"/>
    <property type="match status" value="1"/>
</dbReference>
<evidence type="ECO:0000313" key="13">
    <source>
        <dbReference type="EMBL" id="TYR51050.1"/>
    </source>
</evidence>
<dbReference type="GO" id="GO:0046983">
    <property type="term" value="F:protein dimerization activity"/>
    <property type="evidence" value="ECO:0007669"/>
    <property type="project" value="InterPro"/>
</dbReference>
<dbReference type="InterPro" id="IPR050482">
    <property type="entry name" value="Sensor_HK_TwoCompSys"/>
</dbReference>
<feature type="transmembrane region" description="Helical" evidence="10">
    <location>
        <begin position="415"/>
        <end position="440"/>
    </location>
</feature>
<dbReference type="Gene3D" id="1.20.5.1930">
    <property type="match status" value="1"/>
</dbReference>
<keyword evidence="10" id="KW-0472">Membrane</keyword>
<feature type="transmembrane region" description="Helical" evidence="10">
    <location>
        <begin position="75"/>
        <end position="100"/>
    </location>
</feature>
<keyword evidence="6 13" id="KW-0418">Kinase</keyword>
<dbReference type="Gene3D" id="3.30.565.10">
    <property type="entry name" value="Histidine kinase-like ATPase, C-terminal domain"/>
    <property type="match status" value="1"/>
</dbReference>
<sequence length="527" mass="56989">MIPSLRPSARLRTQDGLPLLHRPVPRDLLLAFLLTPSIAPLVLDRADSDLFPWELTGAVLLVHLAVHVSRTSPPLSLLIAAVLSILNVWLSVTLLVMSYLAGRRMSSPRGALLSFAAVLAVGSLVNLVVLDELWSWFTTVAALPLVMVFPWVVGRYVRLRDELTVGGWQRARQLEREQDLLAEQARMRERARIARDMHDSLGHELTLISLRAGALEVQTDLSEKHREAVVQLREAAAAAAENLRDTIGMLHNAAEEPLGRDMDELVDRARASGVRVELRRQGEADLSKVADLAARRVVLESLTNAAKHAPDSEVRVEVTHREEDTEVRVTNGPPPGGPAPAAVGGRFGLVGLHERLVLAGGSLEAGPTPDGGFAVVAVLPHEGPSGGGGVAVSTAAGPLPVAERELRQARSRARYGLVFTVSALTTGVLIAVVASVVLVYQTLNSVLKPTDFEELRVGQEQAAVERSLPSYEYRQGRRNVSETDPPGGSTCRYYRSTTDMFAPADIYRLCFADGRLVGRNAFSPGDG</sequence>
<name>A0A5D4IID6_9ACTN</name>
<comment type="caution">
    <text evidence="13">The sequence shown here is derived from an EMBL/GenBank/DDBJ whole genome shotgun (WGS) entry which is preliminary data.</text>
</comment>
<dbReference type="GO" id="GO:0016020">
    <property type="term" value="C:membrane"/>
    <property type="evidence" value="ECO:0007669"/>
    <property type="project" value="InterPro"/>
</dbReference>
<comment type="catalytic activity">
    <reaction evidence="1">
        <text>ATP + protein L-histidine = ADP + protein N-phospho-L-histidine.</text>
        <dbReference type="EC" id="2.7.13.3"/>
    </reaction>
</comment>
<dbReference type="InterPro" id="IPR003594">
    <property type="entry name" value="HATPase_dom"/>
</dbReference>
<keyword evidence="14" id="KW-1185">Reference proteome</keyword>
<reference evidence="13 14" key="1">
    <citation type="submission" date="2019-08" db="EMBL/GenBank/DDBJ databases">
        <title>Draft genome for granaticin producer strain Streptomyces parvus C05.</title>
        <authorList>
            <person name="Gonzalez-Pimentel J.L."/>
        </authorList>
    </citation>
    <scope>NUCLEOTIDE SEQUENCE [LARGE SCALE GENOMIC DNA]</scope>
    <source>
        <strain evidence="13 14">C05</strain>
    </source>
</reference>
<keyword evidence="8" id="KW-0902">Two-component regulatory system</keyword>
<proteinExistence type="predicted"/>
<evidence type="ECO:0000256" key="8">
    <source>
        <dbReference type="ARBA" id="ARBA00023012"/>
    </source>
</evidence>
<dbReference type="EC" id="2.7.13.3" evidence="2"/>
<accession>A0A5D4IID6</accession>
<protein>
    <recommendedName>
        <fullName evidence="2">histidine kinase</fullName>
        <ecNumber evidence="2">2.7.13.3</ecNumber>
    </recommendedName>
</protein>
<feature type="transmembrane region" description="Helical" evidence="10">
    <location>
        <begin position="112"/>
        <end position="130"/>
    </location>
</feature>
<dbReference type="InterPro" id="IPR011712">
    <property type="entry name" value="Sig_transdc_His_kin_sub3_dim/P"/>
</dbReference>
<dbReference type="RefSeq" id="WP_148904603.1">
    <property type="nucleotide sequence ID" value="NZ_VSZQ01000248.1"/>
</dbReference>
<keyword evidence="7" id="KW-0067">ATP-binding</keyword>
<feature type="region of interest" description="Disordered" evidence="9">
    <location>
        <begin position="319"/>
        <end position="338"/>
    </location>
</feature>
<evidence type="ECO:0000256" key="1">
    <source>
        <dbReference type="ARBA" id="ARBA00000085"/>
    </source>
</evidence>
<evidence type="ECO:0000256" key="3">
    <source>
        <dbReference type="ARBA" id="ARBA00022553"/>
    </source>
</evidence>
<dbReference type="PANTHER" id="PTHR24421">
    <property type="entry name" value="NITRATE/NITRITE SENSOR PROTEIN NARX-RELATED"/>
    <property type="match status" value="1"/>
</dbReference>
<dbReference type="EMBL" id="VSZQ01000248">
    <property type="protein sequence ID" value="TYR51050.1"/>
    <property type="molecule type" value="Genomic_DNA"/>
</dbReference>
<evidence type="ECO:0000313" key="14">
    <source>
        <dbReference type="Proteomes" id="UP000323242"/>
    </source>
</evidence>